<dbReference type="RefSeq" id="WP_020640581.1">
    <property type="nucleotide sequence ID" value="NZ_QHHU01000015.1"/>
</dbReference>
<dbReference type="AlphaFoldDB" id="A0A428WRU8"/>
<evidence type="ECO:0000256" key="1">
    <source>
        <dbReference type="SAM" id="Phobius"/>
    </source>
</evidence>
<dbReference type="InterPro" id="IPR007349">
    <property type="entry name" value="DUF418"/>
</dbReference>
<reference evidence="3 4" key="1">
    <citation type="submission" date="2018-05" db="EMBL/GenBank/DDBJ databases">
        <title>Evolution of GPA BGCs.</title>
        <authorList>
            <person name="Waglechner N."/>
            <person name="Wright G.D."/>
        </authorList>
    </citation>
    <scope>NUCLEOTIDE SEQUENCE [LARGE SCALE GENOMIC DNA]</scope>
    <source>
        <strain evidence="3 4">DSM 5908</strain>
    </source>
</reference>
<gene>
    <name evidence="3" type="ORF">DMA12_12965</name>
</gene>
<proteinExistence type="predicted"/>
<feature type="transmembrane region" description="Helical" evidence="1">
    <location>
        <begin position="181"/>
        <end position="201"/>
    </location>
</feature>
<keyword evidence="1" id="KW-1133">Transmembrane helix</keyword>
<dbReference type="OrthoDB" id="4966979at2"/>
<feature type="transmembrane region" description="Helical" evidence="1">
    <location>
        <begin position="151"/>
        <end position="175"/>
    </location>
</feature>
<evidence type="ECO:0000259" key="2">
    <source>
        <dbReference type="Pfam" id="PF04235"/>
    </source>
</evidence>
<organism evidence="3 4">
    <name type="scientific">Amycolatopsis balhimycina DSM 5908</name>
    <dbReference type="NCBI Taxonomy" id="1081091"/>
    <lineage>
        <taxon>Bacteria</taxon>
        <taxon>Bacillati</taxon>
        <taxon>Actinomycetota</taxon>
        <taxon>Actinomycetes</taxon>
        <taxon>Pseudonocardiales</taxon>
        <taxon>Pseudonocardiaceae</taxon>
        <taxon>Amycolatopsis</taxon>
    </lineage>
</organism>
<name>A0A428WRU8_AMYBA</name>
<dbReference type="Proteomes" id="UP000286716">
    <property type="component" value="Unassembled WGS sequence"/>
</dbReference>
<comment type="caution">
    <text evidence="3">The sequence shown here is derived from an EMBL/GenBank/DDBJ whole genome shotgun (WGS) entry which is preliminary data.</text>
</comment>
<feature type="transmembrane region" description="Helical" evidence="1">
    <location>
        <begin position="36"/>
        <end position="57"/>
    </location>
</feature>
<keyword evidence="4" id="KW-1185">Reference proteome</keyword>
<dbReference type="Pfam" id="PF04235">
    <property type="entry name" value="DUF418"/>
    <property type="match status" value="1"/>
</dbReference>
<protein>
    <submittedName>
        <fullName evidence="3">DUF418 domain-containing protein</fullName>
    </submittedName>
</protein>
<evidence type="ECO:0000313" key="4">
    <source>
        <dbReference type="Proteomes" id="UP000286716"/>
    </source>
</evidence>
<keyword evidence="1" id="KW-0472">Membrane</keyword>
<evidence type="ECO:0000313" key="3">
    <source>
        <dbReference type="EMBL" id="RSM45779.1"/>
    </source>
</evidence>
<feature type="transmembrane region" description="Helical" evidence="1">
    <location>
        <begin position="121"/>
        <end position="139"/>
    </location>
</feature>
<feature type="domain" description="DUF418" evidence="2">
    <location>
        <begin position="123"/>
        <end position="214"/>
    </location>
</feature>
<feature type="transmembrane region" description="Helical" evidence="1">
    <location>
        <begin position="6"/>
        <end position="24"/>
    </location>
</feature>
<accession>A0A428WRU8</accession>
<keyword evidence="1" id="KW-0812">Transmembrane</keyword>
<sequence>MRLLFTGSYPVATWLPFVFAGMALGRLDLTAAVTRVRLAVLGPVLALAGYGGSWTAIRLFGVTDLVGNDAVPGSGKLSGPGGVLELGYQDGDRWVASGAVNTGTPAWLLVSSPHSGTPFEIVGSVGVAITVLVCALVLTDKLPRLGSPVTAVGSMSLTAYTGHVIAIAVLGLSGAQGEPPAVLVGFIVAAIVFALAWSRFFRRGPLEFLLHTATKPALRLGRKPA</sequence>
<dbReference type="EMBL" id="QHHU01000015">
    <property type="protein sequence ID" value="RSM45779.1"/>
    <property type="molecule type" value="Genomic_DNA"/>
</dbReference>